<reference evidence="1 2" key="1">
    <citation type="submission" date="2014-08" db="EMBL/GenBank/DDBJ databases">
        <title>Genomic and Phenotypic Diversity of Colwellia psychrerythraea strains from Disparate Marine Basins.</title>
        <authorList>
            <person name="Techtmann S.M."/>
            <person name="Stelling S.C."/>
            <person name="Utturkar S.M."/>
            <person name="Alshibli N."/>
            <person name="Harris A."/>
            <person name="Brown S.D."/>
            <person name="Hazen T.C."/>
        </authorList>
    </citation>
    <scope>NUCLEOTIDE SEQUENCE [LARGE SCALE GENOMIC DNA]</scope>
    <source>
        <strain evidence="1 2">GAB14E</strain>
    </source>
</reference>
<evidence type="ECO:0000313" key="2">
    <source>
        <dbReference type="Proteomes" id="UP000029868"/>
    </source>
</evidence>
<protein>
    <submittedName>
        <fullName evidence="1">Uncharacterized protein</fullName>
    </submittedName>
</protein>
<dbReference type="Proteomes" id="UP000029868">
    <property type="component" value="Unassembled WGS sequence"/>
</dbReference>
<organism evidence="1 2">
    <name type="scientific">Colwellia psychrerythraea</name>
    <name type="common">Vibrio psychroerythus</name>
    <dbReference type="NCBI Taxonomy" id="28229"/>
    <lineage>
        <taxon>Bacteria</taxon>
        <taxon>Pseudomonadati</taxon>
        <taxon>Pseudomonadota</taxon>
        <taxon>Gammaproteobacteria</taxon>
        <taxon>Alteromonadales</taxon>
        <taxon>Colwelliaceae</taxon>
        <taxon>Colwellia</taxon>
    </lineage>
</organism>
<dbReference type="PATRIC" id="fig|28229.3.peg.3245"/>
<name>A0A099KJA4_COLPS</name>
<dbReference type="EMBL" id="JQEC01000044">
    <property type="protein sequence ID" value="KGJ90919.1"/>
    <property type="molecule type" value="Genomic_DNA"/>
</dbReference>
<evidence type="ECO:0000313" key="1">
    <source>
        <dbReference type="EMBL" id="KGJ90919.1"/>
    </source>
</evidence>
<dbReference type="AlphaFoldDB" id="A0A099KJA4"/>
<gene>
    <name evidence="1" type="ORF">GAB14E_0583</name>
</gene>
<proteinExistence type="predicted"/>
<comment type="caution">
    <text evidence="1">The sequence shown here is derived from an EMBL/GenBank/DDBJ whole genome shotgun (WGS) entry which is preliminary data.</text>
</comment>
<accession>A0A099KJA4</accession>
<sequence>MFILRTKANLSLAELLPKQKPTIFNISAVNVVSAKFT</sequence>